<reference evidence="3" key="1">
    <citation type="journal article" date="2019" name="Int. J. Syst. Evol. Microbiol.">
        <title>The Global Catalogue of Microorganisms (GCM) 10K type strain sequencing project: providing services to taxonomists for standard genome sequencing and annotation.</title>
        <authorList>
            <consortium name="The Broad Institute Genomics Platform"/>
            <consortium name="The Broad Institute Genome Sequencing Center for Infectious Disease"/>
            <person name="Wu L."/>
            <person name="Ma J."/>
        </authorList>
    </citation>
    <scope>NUCLEOTIDE SEQUENCE [LARGE SCALE GENOMIC DNA]</scope>
    <source>
        <strain evidence="3">CCM 7526</strain>
    </source>
</reference>
<organism evidence="2 3">
    <name type="scientific">Actinoplanes sichuanensis</name>
    <dbReference type="NCBI Taxonomy" id="512349"/>
    <lineage>
        <taxon>Bacteria</taxon>
        <taxon>Bacillati</taxon>
        <taxon>Actinomycetota</taxon>
        <taxon>Actinomycetes</taxon>
        <taxon>Micromonosporales</taxon>
        <taxon>Micromonosporaceae</taxon>
        <taxon>Actinoplanes</taxon>
    </lineage>
</organism>
<proteinExistence type="predicted"/>
<gene>
    <name evidence="2" type="ORF">ACFQ5G_53240</name>
</gene>
<keyword evidence="3" id="KW-1185">Reference proteome</keyword>
<feature type="domain" description="DUF6602" evidence="1">
    <location>
        <begin position="30"/>
        <end position="127"/>
    </location>
</feature>
<evidence type="ECO:0000259" key="1">
    <source>
        <dbReference type="Pfam" id="PF20247"/>
    </source>
</evidence>
<name>A0ABW4ATD6_9ACTN</name>
<dbReference type="EMBL" id="JBHTMK010000079">
    <property type="protein sequence ID" value="MFD1374152.1"/>
    <property type="molecule type" value="Genomic_DNA"/>
</dbReference>
<accession>A0ABW4ATD6</accession>
<dbReference type="RefSeq" id="WP_317794248.1">
    <property type="nucleotide sequence ID" value="NZ_AP028461.1"/>
</dbReference>
<dbReference type="CDD" id="cd21173">
    <property type="entry name" value="NucC-like"/>
    <property type="match status" value="1"/>
</dbReference>
<dbReference type="Pfam" id="PF20247">
    <property type="entry name" value="DUF6602"/>
    <property type="match status" value="1"/>
</dbReference>
<dbReference type="Proteomes" id="UP001597183">
    <property type="component" value="Unassembled WGS sequence"/>
</dbReference>
<comment type="caution">
    <text evidence="2">The sequence shown here is derived from an EMBL/GenBank/DDBJ whole genome shotgun (WGS) entry which is preliminary data.</text>
</comment>
<evidence type="ECO:0000313" key="2">
    <source>
        <dbReference type="EMBL" id="MFD1374152.1"/>
    </source>
</evidence>
<sequence length="333" mass="37168">MLERHELRIFLDQVTAEIADEYARIYKRTKEDPGTAGDEGESNWAKLLEDWLPADLHVATKGRIISSNGEAGPQVDVVILSGDYPRKLRDKKIYLAGGVVAAFECKNTLRKRHLGKFFKNAAAISKLEDTYFSPTLYTEAFSPILYGLLAHSHEWKDAVTATAVIDGEIEDLVGEAVHPRELPAVIAVSDLLTWEGGLNFGMIGPDEDGEHRLGPSALEQDLLRFASTFDRGIEFVDARIENVVRATIGGKTIPNPVGALITHLMRHLTLGDPRKKSLGAYFWRATGSPLSQRAAHRVWGVKEVCSSGMIEKMMTNSWWEEIDREPKNRHRLP</sequence>
<dbReference type="InterPro" id="IPR046537">
    <property type="entry name" value="DUF6602"/>
</dbReference>
<evidence type="ECO:0000313" key="3">
    <source>
        <dbReference type="Proteomes" id="UP001597183"/>
    </source>
</evidence>
<protein>
    <submittedName>
        <fullName evidence="2">DUF6602 domain-containing protein</fullName>
    </submittedName>
</protein>